<dbReference type="RefSeq" id="WP_214172867.1">
    <property type="nucleotide sequence ID" value="NZ_JAHCVJ010000008.1"/>
</dbReference>
<feature type="binding site" evidence="6">
    <location>
        <position position="178"/>
    </location>
    <ligand>
        <name>Fe cation</name>
        <dbReference type="ChEBI" id="CHEBI:24875"/>
        <label>2</label>
    </ligand>
</feature>
<evidence type="ECO:0000256" key="3">
    <source>
        <dbReference type="ARBA" id="ARBA00023004"/>
    </source>
</evidence>
<reference evidence="7 8" key="1">
    <citation type="submission" date="2021-05" db="EMBL/GenBank/DDBJ databases">
        <title>The draft genome of Geobacter pelophilus DSM 12255.</title>
        <authorList>
            <person name="Xu Z."/>
            <person name="Masuda Y."/>
            <person name="Itoh H."/>
            <person name="Senoo K."/>
        </authorList>
    </citation>
    <scope>NUCLEOTIDE SEQUENCE [LARGE SCALE GENOMIC DNA]</scope>
    <source>
        <strain evidence="7 8">DSM 12255</strain>
    </source>
</reference>
<dbReference type="SUPFAM" id="SSF56300">
    <property type="entry name" value="Metallo-dependent phosphatases"/>
    <property type="match status" value="1"/>
</dbReference>
<name>A0AAW4L5C6_9BACT</name>
<dbReference type="InterPro" id="IPR029052">
    <property type="entry name" value="Metallo-depent_PP-like"/>
</dbReference>
<dbReference type="Gene3D" id="3.60.21.10">
    <property type="match status" value="1"/>
</dbReference>
<dbReference type="InterPro" id="IPR005235">
    <property type="entry name" value="YmdB-like"/>
</dbReference>
<dbReference type="FunFam" id="3.60.21.10:FF:000016">
    <property type="entry name" value="Putative metallophosphoesterase"/>
    <property type="match status" value="1"/>
</dbReference>
<dbReference type="GO" id="GO:0004113">
    <property type="term" value="F:2',3'-cyclic-nucleotide 3'-phosphodiesterase activity"/>
    <property type="evidence" value="ECO:0007669"/>
    <property type="project" value="TreeGrafter"/>
</dbReference>
<dbReference type="Proteomes" id="UP000811899">
    <property type="component" value="Unassembled WGS sequence"/>
</dbReference>
<gene>
    <name evidence="7" type="ORF">KI809_17460</name>
</gene>
<evidence type="ECO:0000256" key="5">
    <source>
        <dbReference type="PIRSR" id="PIRSR004789-50"/>
    </source>
</evidence>
<evidence type="ECO:0000256" key="1">
    <source>
        <dbReference type="ARBA" id="ARBA00022723"/>
    </source>
</evidence>
<feature type="binding site" evidence="6">
    <location>
        <position position="10"/>
    </location>
    <ligand>
        <name>Fe cation</name>
        <dbReference type="ChEBI" id="CHEBI:24875"/>
        <label>1</label>
    </ligand>
</feature>
<feature type="binding site" evidence="6">
    <location>
        <position position="41"/>
    </location>
    <ligand>
        <name>Fe cation</name>
        <dbReference type="ChEBI" id="CHEBI:24875"/>
        <label>2</label>
    </ligand>
</feature>
<feature type="active site" description="Proton donor" evidence="5">
    <location>
        <position position="70"/>
    </location>
</feature>
<evidence type="ECO:0000256" key="2">
    <source>
        <dbReference type="ARBA" id="ARBA00022801"/>
    </source>
</evidence>
<feature type="binding site" evidence="6">
    <location>
        <position position="41"/>
    </location>
    <ligand>
        <name>Fe cation</name>
        <dbReference type="ChEBI" id="CHEBI:24875"/>
        <label>1</label>
    </ligand>
</feature>
<dbReference type="GO" id="GO:0046872">
    <property type="term" value="F:metal ion binding"/>
    <property type="evidence" value="ECO:0007669"/>
    <property type="project" value="UniProtKB-KW"/>
</dbReference>
<organism evidence="7 8">
    <name type="scientific">Geoanaerobacter pelophilus</name>
    <dbReference type="NCBI Taxonomy" id="60036"/>
    <lineage>
        <taxon>Bacteria</taxon>
        <taxon>Pseudomonadati</taxon>
        <taxon>Thermodesulfobacteriota</taxon>
        <taxon>Desulfuromonadia</taxon>
        <taxon>Geobacterales</taxon>
        <taxon>Geobacteraceae</taxon>
        <taxon>Geoanaerobacter</taxon>
    </lineage>
</organism>
<evidence type="ECO:0000256" key="4">
    <source>
        <dbReference type="ARBA" id="ARBA00061401"/>
    </source>
</evidence>
<dbReference type="PIRSF" id="PIRSF004789">
    <property type="entry name" value="DR1281"/>
    <property type="match status" value="1"/>
</dbReference>
<dbReference type="PANTHER" id="PTHR36303:SF1">
    <property type="entry name" value="2',3'-CYCLIC-NUCLEOTIDE 2'-PHOSPHODIESTERASE"/>
    <property type="match status" value="1"/>
</dbReference>
<keyword evidence="3" id="KW-0408">Iron</keyword>
<feature type="binding site" evidence="6">
    <location>
        <position position="153"/>
    </location>
    <ligand>
        <name>Fe cation</name>
        <dbReference type="ChEBI" id="CHEBI:24875"/>
        <label>2</label>
    </ligand>
</feature>
<protein>
    <submittedName>
        <fullName evidence="7">TIGR00282 family metallophosphoesterase</fullName>
    </submittedName>
</protein>
<feature type="binding site" evidence="6">
    <location>
        <position position="180"/>
    </location>
    <ligand>
        <name>Fe cation</name>
        <dbReference type="ChEBI" id="CHEBI:24875"/>
        <label>1</label>
    </ligand>
</feature>
<keyword evidence="2" id="KW-0378">Hydrolase</keyword>
<comment type="similarity">
    <text evidence="4">Belongs to the YmdB-like family.</text>
</comment>
<evidence type="ECO:0000313" key="8">
    <source>
        <dbReference type="Proteomes" id="UP000811899"/>
    </source>
</evidence>
<accession>A0AAW4L5C6</accession>
<dbReference type="CDD" id="cd07382">
    <property type="entry name" value="MPP_DR1281"/>
    <property type="match status" value="1"/>
</dbReference>
<dbReference type="NCBIfam" id="TIGR00282">
    <property type="entry name" value="TIGR00282 family metallophosphoesterase"/>
    <property type="match status" value="1"/>
</dbReference>
<feature type="binding site" evidence="6">
    <location>
        <position position="42"/>
    </location>
    <ligand>
        <name>Fe cation</name>
        <dbReference type="ChEBI" id="CHEBI:24875"/>
        <label>1</label>
    </ligand>
</feature>
<comment type="caution">
    <text evidence="7">The sequence shown here is derived from an EMBL/GenBank/DDBJ whole genome shotgun (WGS) entry which is preliminary data.</text>
</comment>
<feature type="binding site" evidence="6">
    <location>
        <position position="69"/>
    </location>
    <ligand>
        <name>Fe cation</name>
        <dbReference type="ChEBI" id="CHEBI:24875"/>
        <label>2</label>
    </ligand>
</feature>
<evidence type="ECO:0000256" key="6">
    <source>
        <dbReference type="PIRSR" id="PIRSR004789-51"/>
    </source>
</evidence>
<sequence length="262" mass="28769">MPVNILFIGDIVGKPGRQAIARELHRLVDRYRVDLVIANGENAAGGFGLTVETAKELFELGVQFFTSGNHIWDKRDALEYITREQRLIRPANYPPGTPGQGSAIVRTAGGVKIGVLNLEGRVFMNYLECPFRTADSEIEKLKQETPIIFVDFHAEATSEKTALGWYLDGRVSAVVGTHTHVQTADERILPDGTAYLTDAGMTGAFDSVIGVRKEEPIEKFLTQRPSKFEVAKKDLRLNGVVIGVDENTGKALTIERVNIACG</sequence>
<dbReference type="Pfam" id="PF13277">
    <property type="entry name" value="YmdB"/>
    <property type="match status" value="1"/>
</dbReference>
<proteinExistence type="inferred from homology"/>
<keyword evidence="8" id="KW-1185">Reference proteome</keyword>
<dbReference type="AlphaFoldDB" id="A0AAW4L5C6"/>
<keyword evidence="1 6" id="KW-0479">Metal-binding</keyword>
<evidence type="ECO:0000313" key="7">
    <source>
        <dbReference type="EMBL" id="MBT0666103.1"/>
    </source>
</evidence>
<dbReference type="PANTHER" id="PTHR36303">
    <property type="entry name" value="2',3'-CYCLIC-NUCLEOTIDE 2'-PHOSPHODIESTERASE"/>
    <property type="match status" value="1"/>
</dbReference>
<dbReference type="EMBL" id="JAHCVJ010000008">
    <property type="protein sequence ID" value="MBT0666103.1"/>
    <property type="molecule type" value="Genomic_DNA"/>
</dbReference>